<sequence>MRLARHVDNAGEAATSVAAIGPPCFGSAKARRVGPGLTGATSFDTLSFQRRQMSVEISRSLGCKSVVELLDRLDSSCQRLETRGRSVQGLTRGPFSAFSCDIRYDDEDSPPAHVTLETGGASSQSSQGDVHPAAADAKEIMSERDSFGLNEYASNMAELEPGSALFPSFDSAANLNDWFDSFEDSVFDPFLAPPTMQGSSGSMLPPIPLDESLLDTTNISMETSSVVVDNHLAAASPDASPGRIWHGEDNATRRLSIIAPDLTPAAETILPPHSEPLIRYYRQQIYEGRFLQAKKASPWQSIFFPCALETFAELSLWRTTTKTRYALLYALLALSSFNRWSRNDDSNGVGGKSWYEVGCCYQQGAQHHLRSALATEMTGLEQARYKELLMAILAVSMISATQDLLDNPDAKALAQGLHQAIIIYYYRKVAKVSRMVIQSIVEKALDYLEPCIARINDQDLTPCIAWAVSTAACEAATSALQEKALRVLGAVEEQGVFLPNMPSRDTLTMKWQQQTLVGVY</sequence>
<accession>A0A9P0EPN8</accession>
<proteinExistence type="predicted"/>
<evidence type="ECO:0000256" key="2">
    <source>
        <dbReference type="SAM" id="MobiDB-lite"/>
    </source>
</evidence>
<evidence type="ECO:0000313" key="4">
    <source>
        <dbReference type="Proteomes" id="UP000775872"/>
    </source>
</evidence>
<reference evidence="4" key="1">
    <citation type="submission" date="2019-06" db="EMBL/GenBank/DDBJ databases">
        <authorList>
            <person name="Broberg M."/>
        </authorList>
    </citation>
    <scope>NUCLEOTIDE SEQUENCE [LARGE SCALE GENOMIC DNA]</scope>
</reference>
<dbReference type="EMBL" id="CABFOC020000054">
    <property type="protein sequence ID" value="CAH0055150.1"/>
    <property type="molecule type" value="Genomic_DNA"/>
</dbReference>
<dbReference type="Proteomes" id="UP000775872">
    <property type="component" value="Unassembled WGS sequence"/>
</dbReference>
<dbReference type="InterPro" id="IPR021858">
    <property type="entry name" value="Fun_TF"/>
</dbReference>
<reference evidence="3 4" key="2">
    <citation type="submission" date="2021-10" db="EMBL/GenBank/DDBJ databases">
        <authorList>
            <person name="Piombo E."/>
        </authorList>
    </citation>
    <scope>NUCLEOTIDE SEQUENCE [LARGE SCALE GENOMIC DNA]</scope>
</reference>
<evidence type="ECO:0000313" key="3">
    <source>
        <dbReference type="EMBL" id="CAH0055150.1"/>
    </source>
</evidence>
<dbReference type="OrthoDB" id="3477330at2759"/>
<dbReference type="Pfam" id="PF11951">
    <property type="entry name" value="Fungal_trans_2"/>
    <property type="match status" value="2"/>
</dbReference>
<evidence type="ECO:0000256" key="1">
    <source>
        <dbReference type="ARBA" id="ARBA00023242"/>
    </source>
</evidence>
<comment type="caution">
    <text evidence="3">The sequence shown here is derived from an EMBL/GenBank/DDBJ whole genome shotgun (WGS) entry which is preliminary data.</text>
</comment>
<organism evidence="3 4">
    <name type="scientific">Clonostachys solani</name>
    <dbReference type="NCBI Taxonomy" id="160281"/>
    <lineage>
        <taxon>Eukaryota</taxon>
        <taxon>Fungi</taxon>
        <taxon>Dikarya</taxon>
        <taxon>Ascomycota</taxon>
        <taxon>Pezizomycotina</taxon>
        <taxon>Sordariomycetes</taxon>
        <taxon>Hypocreomycetidae</taxon>
        <taxon>Hypocreales</taxon>
        <taxon>Bionectriaceae</taxon>
        <taxon>Clonostachys</taxon>
    </lineage>
</organism>
<keyword evidence="1" id="KW-0539">Nucleus</keyword>
<gene>
    <name evidence="3" type="ORF">CSOL1703_00017053</name>
</gene>
<feature type="region of interest" description="Disordered" evidence="2">
    <location>
        <begin position="109"/>
        <end position="131"/>
    </location>
</feature>
<keyword evidence="4" id="KW-1185">Reference proteome</keyword>
<dbReference type="AlphaFoldDB" id="A0A9P0EPN8"/>
<protein>
    <submittedName>
        <fullName evidence="3">Uncharacterized protein</fullName>
    </submittedName>
</protein>
<name>A0A9P0EPN8_9HYPO</name>